<accession>D8PCH2</accession>
<keyword evidence="2" id="KW-0540">Nuclease</keyword>
<sequence length="44" mass="5165">MGFRNIAVHSYQAIDWSIVFQISRHHLYDFKQFPQAVAKRLSAS</sequence>
<keyword evidence="6" id="KW-1185">Reference proteome</keyword>
<dbReference type="AlphaFoldDB" id="D8PCH2"/>
<dbReference type="EMBL" id="FP929003">
    <property type="protein sequence ID" value="CBK40931.1"/>
    <property type="molecule type" value="Genomic_DNA"/>
</dbReference>
<dbReference type="Gene3D" id="1.20.120.580">
    <property type="entry name" value="bsu32300-like"/>
    <property type="match status" value="1"/>
</dbReference>
<dbReference type="InterPro" id="IPR008201">
    <property type="entry name" value="HepT-like"/>
</dbReference>
<dbReference type="STRING" id="330214.NIDE1174"/>
<evidence type="ECO:0000256" key="2">
    <source>
        <dbReference type="ARBA" id="ARBA00022722"/>
    </source>
</evidence>
<evidence type="ECO:0008006" key="7">
    <source>
        <dbReference type="Google" id="ProtNLM"/>
    </source>
</evidence>
<proteinExistence type="inferred from homology"/>
<protein>
    <recommendedName>
        <fullName evidence="7">DUF86 domain-containing protein</fullName>
    </recommendedName>
</protein>
<dbReference type="Proteomes" id="UP000001660">
    <property type="component" value="Chromosome"/>
</dbReference>
<dbReference type="GO" id="GO:0110001">
    <property type="term" value="C:toxin-antitoxin complex"/>
    <property type="evidence" value="ECO:0007669"/>
    <property type="project" value="InterPro"/>
</dbReference>
<dbReference type="eggNOG" id="COG2445">
    <property type="taxonomic scope" value="Bacteria"/>
</dbReference>
<keyword evidence="3" id="KW-0378">Hydrolase</keyword>
<keyword evidence="1" id="KW-1277">Toxin-antitoxin system</keyword>
<dbReference type="KEGG" id="nde:NIDE1174"/>
<reference evidence="5 6" key="1">
    <citation type="journal article" date="2010" name="Proc. Natl. Acad. Sci. U.S.A.">
        <title>A Nitrospira metagenome illuminates the physiology and evolution of globally important nitrite-oxidizing bacteria.</title>
        <authorList>
            <person name="Lucker S."/>
            <person name="Wagner M."/>
            <person name="Maixner F."/>
            <person name="Pelletier E."/>
            <person name="Koch H."/>
            <person name="Vacherie B."/>
            <person name="Rattei T."/>
            <person name="Sinninghe Damste J."/>
            <person name="Spieck E."/>
            <person name="Le Paslier D."/>
            <person name="Daims H."/>
        </authorList>
    </citation>
    <scope>NUCLEOTIDE SEQUENCE [LARGE SCALE GENOMIC DNA]</scope>
</reference>
<organism evidence="5 6">
    <name type="scientific">Nitrospira defluvii</name>
    <dbReference type="NCBI Taxonomy" id="330214"/>
    <lineage>
        <taxon>Bacteria</taxon>
        <taxon>Pseudomonadati</taxon>
        <taxon>Nitrospirota</taxon>
        <taxon>Nitrospiria</taxon>
        <taxon>Nitrospirales</taxon>
        <taxon>Nitrospiraceae</taxon>
        <taxon>Nitrospira</taxon>
    </lineage>
</organism>
<dbReference type="GO" id="GO:0016787">
    <property type="term" value="F:hydrolase activity"/>
    <property type="evidence" value="ECO:0007669"/>
    <property type="project" value="UniProtKB-KW"/>
</dbReference>
<name>D8PCH2_9BACT</name>
<evidence type="ECO:0000313" key="5">
    <source>
        <dbReference type="EMBL" id="CBK40931.1"/>
    </source>
</evidence>
<dbReference type="GO" id="GO:0004540">
    <property type="term" value="F:RNA nuclease activity"/>
    <property type="evidence" value="ECO:0007669"/>
    <property type="project" value="InterPro"/>
</dbReference>
<evidence type="ECO:0000256" key="3">
    <source>
        <dbReference type="ARBA" id="ARBA00022801"/>
    </source>
</evidence>
<gene>
    <name evidence="5" type="ORF">NIDE1174</name>
</gene>
<dbReference type="Pfam" id="PF01934">
    <property type="entry name" value="HepT-like"/>
    <property type="match status" value="1"/>
</dbReference>
<evidence type="ECO:0000313" key="6">
    <source>
        <dbReference type="Proteomes" id="UP000001660"/>
    </source>
</evidence>
<evidence type="ECO:0000256" key="1">
    <source>
        <dbReference type="ARBA" id="ARBA00022649"/>
    </source>
</evidence>
<dbReference type="HOGENOM" id="CLU_3213866_0_0_0"/>
<comment type="similarity">
    <text evidence="4">Belongs to the HepT RNase toxin family.</text>
</comment>
<evidence type="ECO:0000256" key="4">
    <source>
        <dbReference type="ARBA" id="ARBA00024207"/>
    </source>
</evidence>
<dbReference type="InterPro" id="IPR037038">
    <property type="entry name" value="HepT-like_sf"/>
</dbReference>